<dbReference type="Pfam" id="PF05485">
    <property type="entry name" value="THAP"/>
    <property type="match status" value="1"/>
</dbReference>
<dbReference type="SUPFAM" id="SSF57716">
    <property type="entry name" value="Glucocorticoid receptor-like (DNA-binding domain)"/>
    <property type="match status" value="1"/>
</dbReference>
<evidence type="ECO:0000259" key="8">
    <source>
        <dbReference type="PROSITE" id="PS50950"/>
    </source>
</evidence>
<dbReference type="Ensembl" id="ENSPLAT00000022400.1">
    <property type="protein sequence ID" value="ENSPLAP00000014171.1"/>
    <property type="gene ID" value="ENSPLAG00000017789.1"/>
</dbReference>
<dbReference type="PANTHER" id="PTHR46600:SF7">
    <property type="entry name" value="SI:DKEY-228B2.6-RELATED"/>
    <property type="match status" value="1"/>
</dbReference>
<keyword evidence="6" id="KW-0804">Transcription</keyword>
<dbReference type="InterPro" id="IPR006612">
    <property type="entry name" value="THAP_Znf"/>
</dbReference>
<evidence type="ECO:0000256" key="6">
    <source>
        <dbReference type="RuleBase" id="RU369073"/>
    </source>
</evidence>
<keyword evidence="10" id="KW-1185">Reference proteome</keyword>
<comment type="subcellular location">
    <subcellularLocation>
        <location evidence="6">Nucleus</location>
        <location evidence="6">Nucleoplasm</location>
    </subcellularLocation>
</comment>
<comment type="similarity">
    <text evidence="6">Belongs to the THAP1 family.</text>
</comment>
<dbReference type="Gene3D" id="6.20.210.20">
    <property type="entry name" value="THAP domain"/>
    <property type="match status" value="1"/>
</dbReference>
<keyword evidence="1" id="KW-0479">Metal-binding</keyword>
<dbReference type="PANTHER" id="PTHR46600">
    <property type="entry name" value="THAP DOMAIN-CONTAINING"/>
    <property type="match status" value="1"/>
</dbReference>
<dbReference type="SMART" id="SM00692">
    <property type="entry name" value="DM3"/>
    <property type="match status" value="1"/>
</dbReference>
<feature type="domain" description="THAP-type" evidence="8">
    <location>
        <begin position="3"/>
        <end position="86"/>
    </location>
</feature>
<keyword evidence="3" id="KW-0862">Zinc</keyword>
<proteinExistence type="inferred from homology"/>
<keyword evidence="6" id="KW-0131">Cell cycle</keyword>
<reference evidence="9" key="2">
    <citation type="submission" date="2025-09" db="UniProtKB">
        <authorList>
            <consortium name="Ensembl"/>
        </authorList>
    </citation>
    <scope>IDENTIFICATION</scope>
</reference>
<dbReference type="InterPro" id="IPR026516">
    <property type="entry name" value="THAP1/10"/>
</dbReference>
<keyword evidence="2 5" id="KW-0863">Zinc-finger</keyword>
<protein>
    <recommendedName>
        <fullName evidence="6">THAP domain-containing protein 1</fullName>
    </recommendedName>
</protein>
<dbReference type="GO" id="GO:0000978">
    <property type="term" value="F:RNA polymerase II cis-regulatory region sequence-specific DNA binding"/>
    <property type="evidence" value="ECO:0007669"/>
    <property type="project" value="TreeGrafter"/>
</dbReference>
<dbReference type="STRING" id="48699.ENSPLAP00000014171"/>
<dbReference type="SMART" id="SM00980">
    <property type="entry name" value="THAP"/>
    <property type="match status" value="1"/>
</dbReference>
<dbReference type="GO" id="GO:0008270">
    <property type="term" value="F:zinc ion binding"/>
    <property type="evidence" value="ECO:0007669"/>
    <property type="project" value="UniProtKB-KW"/>
</dbReference>
<dbReference type="InterPro" id="IPR038441">
    <property type="entry name" value="THAP_Znf_sf"/>
</dbReference>
<evidence type="ECO:0000313" key="9">
    <source>
        <dbReference type="Ensembl" id="ENSPLAP00000014171.1"/>
    </source>
</evidence>
<evidence type="ECO:0000256" key="3">
    <source>
        <dbReference type="ARBA" id="ARBA00022833"/>
    </source>
</evidence>
<accession>A0A3B3UN96</accession>
<organism evidence="9 10">
    <name type="scientific">Poecilia latipinna</name>
    <name type="common">sailfin molly</name>
    <dbReference type="NCBI Taxonomy" id="48699"/>
    <lineage>
        <taxon>Eukaryota</taxon>
        <taxon>Metazoa</taxon>
        <taxon>Chordata</taxon>
        <taxon>Craniata</taxon>
        <taxon>Vertebrata</taxon>
        <taxon>Euteleostomi</taxon>
        <taxon>Actinopterygii</taxon>
        <taxon>Neopterygii</taxon>
        <taxon>Teleostei</taxon>
        <taxon>Neoteleostei</taxon>
        <taxon>Acanthomorphata</taxon>
        <taxon>Ovalentaria</taxon>
        <taxon>Atherinomorphae</taxon>
        <taxon>Cyprinodontiformes</taxon>
        <taxon>Poeciliidae</taxon>
        <taxon>Poeciliinae</taxon>
        <taxon>Poecilia</taxon>
    </lineage>
</organism>
<dbReference type="GO" id="GO:0003700">
    <property type="term" value="F:DNA-binding transcription factor activity"/>
    <property type="evidence" value="ECO:0007669"/>
    <property type="project" value="UniProtKB-UniRule"/>
</dbReference>
<name>A0A3B3UN96_9TELE</name>
<reference evidence="9" key="1">
    <citation type="submission" date="2025-08" db="UniProtKB">
        <authorList>
            <consortium name="Ensembl"/>
        </authorList>
    </citation>
    <scope>IDENTIFICATION</scope>
</reference>
<evidence type="ECO:0000256" key="7">
    <source>
        <dbReference type="SAM" id="Coils"/>
    </source>
</evidence>
<evidence type="ECO:0000313" key="10">
    <source>
        <dbReference type="Proteomes" id="UP000261500"/>
    </source>
</evidence>
<dbReference type="GO" id="GO:0005654">
    <property type="term" value="C:nucleoplasm"/>
    <property type="evidence" value="ECO:0007669"/>
    <property type="project" value="UniProtKB-SubCell"/>
</dbReference>
<dbReference type="GO" id="GO:0001935">
    <property type="term" value="P:endothelial cell proliferation"/>
    <property type="evidence" value="ECO:0007669"/>
    <property type="project" value="UniProtKB-UniRule"/>
</dbReference>
<dbReference type="GO" id="GO:0006357">
    <property type="term" value="P:regulation of transcription by RNA polymerase II"/>
    <property type="evidence" value="ECO:0007669"/>
    <property type="project" value="TreeGrafter"/>
</dbReference>
<evidence type="ECO:0000256" key="4">
    <source>
        <dbReference type="ARBA" id="ARBA00023125"/>
    </source>
</evidence>
<sequence length="209" mass="24718">MLLDSYLERQAFTCKGRYIIFIPYFFCFPTDEELRKKWIVAIRRANLAIKAHTRVCSRHFKREDIQEPESEIRRRRLKKGAVSVLFQWNNFSLPRPGVWERRKRPLPEDSEEEANPPANVCTKEHDYASAPDPAVVDLILEENNTLREEIRQLRKQVESLSLRFFTSLAVLYTYTGISENLKQSLTLEVLYETAHIQLKTLVLFRRRSC</sequence>
<dbReference type="AlphaFoldDB" id="A0A3B3UN96"/>
<comment type="function">
    <text evidence="6">DNA-binding transcription regulator that regulates endothelial cell proliferation and G1/S cell-cycle progression. Specifically binds the 5'-[AT]NTNN[GT]GGCA[AGT]-3' core DNA sequence and acts by modulating expression of pRB-E2F cell-cycle target genes.</text>
</comment>
<dbReference type="GeneTree" id="ENSGT00950000183392"/>
<keyword evidence="6 7" id="KW-0175">Coiled coil</keyword>
<keyword evidence="6" id="KW-0805">Transcription regulation</keyword>
<keyword evidence="4 5" id="KW-0238">DNA-binding</keyword>
<dbReference type="Proteomes" id="UP000261500">
    <property type="component" value="Unplaced"/>
</dbReference>
<evidence type="ECO:0000256" key="5">
    <source>
        <dbReference type="PROSITE-ProRule" id="PRU00309"/>
    </source>
</evidence>
<keyword evidence="6" id="KW-0539">Nucleus</keyword>
<feature type="coiled-coil region" evidence="7">
    <location>
        <begin position="136"/>
        <end position="163"/>
    </location>
</feature>
<evidence type="ECO:0000256" key="2">
    <source>
        <dbReference type="ARBA" id="ARBA00022771"/>
    </source>
</evidence>
<dbReference type="PROSITE" id="PS50950">
    <property type="entry name" value="ZF_THAP"/>
    <property type="match status" value="1"/>
</dbReference>
<evidence type="ECO:0000256" key="1">
    <source>
        <dbReference type="ARBA" id="ARBA00022723"/>
    </source>
</evidence>